<dbReference type="Proteomes" id="UP001258017">
    <property type="component" value="Unassembled WGS sequence"/>
</dbReference>
<evidence type="ECO:0000256" key="1">
    <source>
        <dbReference type="ARBA" id="ARBA00004141"/>
    </source>
</evidence>
<dbReference type="EMBL" id="JAIFRP010000026">
    <property type="protein sequence ID" value="KAK2584413.1"/>
    <property type="molecule type" value="Genomic_DNA"/>
</dbReference>
<keyword evidence="4 6" id="KW-1133">Transmembrane helix</keyword>
<protein>
    <recommendedName>
        <fullName evidence="9">Transmembrane protein 234 homolog</fullName>
    </recommendedName>
</protein>
<dbReference type="InterPro" id="IPR018908">
    <property type="entry name" value="TMEM234"/>
</dbReference>
<dbReference type="SUPFAM" id="SSF103481">
    <property type="entry name" value="Multidrug resistance efflux transporter EmrE"/>
    <property type="match status" value="1"/>
</dbReference>
<keyword evidence="5 6" id="KW-0472">Membrane</keyword>
<evidence type="ECO:0000256" key="6">
    <source>
        <dbReference type="SAM" id="Phobius"/>
    </source>
</evidence>
<evidence type="ECO:0000256" key="2">
    <source>
        <dbReference type="ARBA" id="ARBA00005977"/>
    </source>
</evidence>
<dbReference type="AlphaFoldDB" id="A0AAD9RRJ7"/>
<dbReference type="Pfam" id="PF10639">
    <property type="entry name" value="TMEM234"/>
    <property type="match status" value="1"/>
</dbReference>
<comment type="similarity">
    <text evidence="2">Belongs to the TMEM234 family.</text>
</comment>
<reference evidence="7" key="2">
    <citation type="journal article" date="2023" name="Commun. Biol.">
        <title>Intrasexual cuticular hydrocarbon dimorphism in a wasp sheds light on hydrocarbon biosynthesis genes in Hymenoptera.</title>
        <authorList>
            <person name="Moris V.C."/>
            <person name="Podsiadlowski L."/>
            <person name="Martin S."/>
            <person name="Oeyen J.P."/>
            <person name="Donath A."/>
            <person name="Petersen M."/>
            <person name="Wilbrandt J."/>
            <person name="Misof B."/>
            <person name="Liedtke D."/>
            <person name="Thamm M."/>
            <person name="Scheiner R."/>
            <person name="Schmitt T."/>
            <person name="Niehuis O."/>
        </authorList>
    </citation>
    <scope>NUCLEOTIDE SEQUENCE</scope>
    <source>
        <strain evidence="7">GBR_01_08_01A</strain>
    </source>
</reference>
<organism evidence="7 8">
    <name type="scientific">Odynerus spinipes</name>
    <dbReference type="NCBI Taxonomy" id="1348599"/>
    <lineage>
        <taxon>Eukaryota</taxon>
        <taxon>Metazoa</taxon>
        <taxon>Ecdysozoa</taxon>
        <taxon>Arthropoda</taxon>
        <taxon>Hexapoda</taxon>
        <taxon>Insecta</taxon>
        <taxon>Pterygota</taxon>
        <taxon>Neoptera</taxon>
        <taxon>Endopterygota</taxon>
        <taxon>Hymenoptera</taxon>
        <taxon>Apocrita</taxon>
        <taxon>Aculeata</taxon>
        <taxon>Vespoidea</taxon>
        <taxon>Vespidae</taxon>
        <taxon>Eumeninae</taxon>
        <taxon>Odynerus</taxon>
    </lineage>
</organism>
<dbReference type="InterPro" id="IPR037185">
    <property type="entry name" value="EmrE-like"/>
</dbReference>
<dbReference type="PANTHER" id="PTHR28668:SF1">
    <property type="entry name" value="TRANSMEMBRANE PROTEIN 234"/>
    <property type="match status" value="1"/>
</dbReference>
<evidence type="ECO:0000313" key="8">
    <source>
        <dbReference type="Proteomes" id="UP001258017"/>
    </source>
</evidence>
<feature type="transmembrane region" description="Helical" evidence="6">
    <location>
        <begin position="82"/>
        <end position="103"/>
    </location>
</feature>
<reference evidence="7" key="1">
    <citation type="submission" date="2021-08" db="EMBL/GenBank/DDBJ databases">
        <authorList>
            <person name="Misof B."/>
            <person name="Oliver O."/>
            <person name="Podsiadlowski L."/>
            <person name="Donath A."/>
            <person name="Peters R."/>
            <person name="Mayer C."/>
            <person name="Rust J."/>
            <person name="Gunkel S."/>
            <person name="Lesny P."/>
            <person name="Martin S."/>
            <person name="Oeyen J.P."/>
            <person name="Petersen M."/>
            <person name="Panagiotis P."/>
            <person name="Wilbrandt J."/>
            <person name="Tanja T."/>
        </authorList>
    </citation>
    <scope>NUCLEOTIDE SEQUENCE</scope>
    <source>
        <strain evidence="7">GBR_01_08_01A</strain>
        <tissue evidence="7">Thorax + abdomen</tissue>
    </source>
</reference>
<keyword evidence="8" id="KW-1185">Reference proteome</keyword>
<dbReference type="PANTHER" id="PTHR28668">
    <property type="entry name" value="TRANSMEMBRANE PROTEIN 234"/>
    <property type="match status" value="1"/>
</dbReference>
<keyword evidence="3 6" id="KW-0812">Transmembrane</keyword>
<name>A0AAD9RRJ7_9HYME</name>
<dbReference type="Gene3D" id="1.10.3730.20">
    <property type="match status" value="1"/>
</dbReference>
<feature type="transmembrane region" description="Helical" evidence="6">
    <location>
        <begin position="109"/>
        <end position="127"/>
    </location>
</feature>
<evidence type="ECO:0000256" key="3">
    <source>
        <dbReference type="ARBA" id="ARBA00022692"/>
    </source>
</evidence>
<proteinExistence type="inferred from homology"/>
<dbReference type="GO" id="GO:0016020">
    <property type="term" value="C:membrane"/>
    <property type="evidence" value="ECO:0007669"/>
    <property type="project" value="UniProtKB-SubCell"/>
</dbReference>
<feature type="transmembrane region" description="Helical" evidence="6">
    <location>
        <begin position="7"/>
        <end position="25"/>
    </location>
</feature>
<evidence type="ECO:0000313" key="7">
    <source>
        <dbReference type="EMBL" id="KAK2584413.1"/>
    </source>
</evidence>
<comment type="caution">
    <text evidence="7">The sequence shown here is derived from an EMBL/GenBank/DDBJ whole genome shotgun (WGS) entry which is preliminary data.</text>
</comment>
<evidence type="ECO:0000256" key="4">
    <source>
        <dbReference type="ARBA" id="ARBA00022989"/>
    </source>
</evidence>
<comment type="subcellular location">
    <subcellularLocation>
        <location evidence="1">Membrane</location>
        <topology evidence="1">Multi-pass membrane protein</topology>
    </subcellularLocation>
</comment>
<evidence type="ECO:0000256" key="5">
    <source>
        <dbReference type="ARBA" id="ARBA00023136"/>
    </source>
</evidence>
<accession>A0AAD9RRJ7</accession>
<gene>
    <name evidence="7" type="ORF">KPH14_006795</name>
</gene>
<sequence length="132" mass="14440">MAVTIESLMYLVLVALLWGVTNPLIKRGAAGLENVKAPTKYGQVFKELSFLVTNMKYMVPFLVNQLGSVLYFVALQGADMSLAVPVSNALTFEVTAVTGWILGEKTADRNTYIGMILILIGTTLSCWDKLYA</sequence>
<evidence type="ECO:0008006" key="9">
    <source>
        <dbReference type="Google" id="ProtNLM"/>
    </source>
</evidence>